<evidence type="ECO:0000256" key="3">
    <source>
        <dbReference type="ARBA" id="ARBA00023013"/>
    </source>
</evidence>
<name>A0A1L8ELC0_XENLA</name>
<dbReference type="Bgee" id="108702584">
    <property type="expression patterns" value="Expressed in muscle tissue and 19 other cell types or tissues"/>
</dbReference>
<evidence type="ECO:0000256" key="1">
    <source>
        <dbReference type="ARBA" id="ARBA00002844"/>
    </source>
</evidence>
<dbReference type="InterPro" id="IPR004171">
    <property type="entry name" value="cAMP_dep_PKI"/>
</dbReference>
<dbReference type="KEGG" id="xla:108702584"/>
<evidence type="ECO:0000313" key="9">
    <source>
        <dbReference type="RefSeq" id="XP_041434780.1"/>
    </source>
</evidence>
<keyword evidence="5" id="KW-1185">Reference proteome</keyword>
<comment type="similarity">
    <text evidence="2">Belongs to the PKI family.</text>
</comment>
<dbReference type="AGR" id="Xenbase:XB-GENE-17344481"/>
<dbReference type="Xenbase" id="XB-GENE-17344481">
    <property type="gene designation" value="pkig.S"/>
</dbReference>
<evidence type="ECO:0000313" key="5">
    <source>
        <dbReference type="Proteomes" id="UP000186698"/>
    </source>
</evidence>
<dbReference type="GeneID" id="108702584"/>
<evidence type="ECO:0000256" key="2">
    <source>
        <dbReference type="ARBA" id="ARBA00006393"/>
    </source>
</evidence>
<dbReference type="CTD" id="108702584"/>
<evidence type="ECO:0000256" key="4">
    <source>
        <dbReference type="SAM" id="MobiDB-lite"/>
    </source>
</evidence>
<dbReference type="AlphaFoldDB" id="A0A1L8ELC0"/>
<reference evidence="6 7" key="1">
    <citation type="submission" date="2025-04" db="UniProtKB">
        <authorList>
            <consortium name="RefSeq"/>
        </authorList>
    </citation>
    <scope>IDENTIFICATION</scope>
    <source>
        <strain evidence="6 7">J_2021</strain>
        <tissue evidence="6 7">Erythrocytes</tissue>
    </source>
</reference>
<evidence type="ECO:0000313" key="10">
    <source>
        <dbReference type="RefSeq" id="XP_041434781.1"/>
    </source>
</evidence>
<dbReference type="GO" id="GO:0004862">
    <property type="term" value="F:cAMP-dependent protein kinase inhibitor activity"/>
    <property type="evidence" value="ECO:0007669"/>
    <property type="project" value="InterPro"/>
</dbReference>
<dbReference type="Proteomes" id="UP000186698">
    <property type="component" value="Chromosome 9_10S"/>
</dbReference>
<dbReference type="RefSeq" id="XP_041434780.1">
    <property type="nucleotide sequence ID" value="XM_041578846.1"/>
</dbReference>
<proteinExistence type="inferred from homology"/>
<dbReference type="STRING" id="8355.A0A1L8ELC0"/>
<organism evidence="5 10">
    <name type="scientific">Xenopus laevis</name>
    <name type="common">African clawed frog</name>
    <dbReference type="NCBI Taxonomy" id="8355"/>
    <lineage>
        <taxon>Eukaryota</taxon>
        <taxon>Metazoa</taxon>
        <taxon>Chordata</taxon>
        <taxon>Craniata</taxon>
        <taxon>Vertebrata</taxon>
        <taxon>Euteleostomi</taxon>
        <taxon>Amphibia</taxon>
        <taxon>Batrachia</taxon>
        <taxon>Anura</taxon>
        <taxon>Pipoidea</taxon>
        <taxon>Pipidae</taxon>
        <taxon>Xenopodinae</taxon>
        <taxon>Xenopus</taxon>
        <taxon>Xenopus</taxon>
    </lineage>
</organism>
<dbReference type="OMA" id="TRDSHIF"/>
<dbReference type="RefSeq" id="XP_041434781.1">
    <property type="nucleotide sequence ID" value="XM_041578847.1"/>
</dbReference>
<evidence type="ECO:0000313" key="7">
    <source>
        <dbReference type="RefSeq" id="XP_018093634.1"/>
    </source>
</evidence>
<evidence type="ECO:0000313" key="6">
    <source>
        <dbReference type="RefSeq" id="XP_018093633.1"/>
    </source>
</evidence>
<dbReference type="Pfam" id="PF02827">
    <property type="entry name" value="PKI"/>
    <property type="match status" value="1"/>
</dbReference>
<protein>
    <submittedName>
        <fullName evidence="6 7">cAMP-dependent protein kinase inhibitor gamma</fullName>
    </submittedName>
</protein>
<feature type="region of interest" description="Disordered" evidence="4">
    <location>
        <begin position="48"/>
        <end position="80"/>
    </location>
</feature>
<evidence type="ECO:0000313" key="11">
    <source>
        <dbReference type="Xenbase" id="XB-GENE-17344481"/>
    </source>
</evidence>
<keyword evidence="3 6" id="KW-0649">Protein kinase inhibitor</keyword>
<dbReference type="RefSeq" id="XP_018093633.1">
    <property type="nucleotide sequence ID" value="XM_018238144.2"/>
</dbReference>
<feature type="compositionally biased region" description="Polar residues" evidence="4">
    <location>
        <begin position="59"/>
        <end position="80"/>
    </location>
</feature>
<dbReference type="OrthoDB" id="8556393at2759"/>
<evidence type="ECO:0000313" key="8">
    <source>
        <dbReference type="RefSeq" id="XP_041434779.1"/>
    </source>
</evidence>
<dbReference type="PANTHER" id="PTHR15416">
    <property type="entry name" value="CAMP-DEPENDENT PROTEIN KINASE INHIBITOR/PKI"/>
    <property type="match status" value="1"/>
</dbReference>
<comment type="function">
    <text evidence="1">Extremely potent competitive inhibitor of cAMP-dependent protein kinase activity, this protein interacts with the catalytic subunit of the enzyme after the cAMP-induced dissociation of its regulatory chains.</text>
</comment>
<accession>A0A1L8ELC0</accession>
<dbReference type="PaxDb" id="8355-A0A1L8ELC0"/>
<dbReference type="RefSeq" id="XP_041434779.1">
    <property type="nucleotide sequence ID" value="XM_041578845.1"/>
</dbReference>
<gene>
    <name evidence="6 7 8 9 10 11" type="primary">pkig.S</name>
</gene>
<sequence length="80" mass="8482">MKLEMMDLESAYSEFISCDRTGRRNAVPDLKGEEGKGQIGELSENMGELAIQGAENKEGATSSDSGQVQTPEAQDGSSPS</sequence>
<dbReference type="RefSeq" id="XP_018093634.1">
    <property type="nucleotide sequence ID" value="XM_018238145.2"/>
</dbReference>